<dbReference type="GO" id="GO:0006508">
    <property type="term" value="P:proteolysis"/>
    <property type="evidence" value="ECO:0007669"/>
    <property type="project" value="UniProtKB-KW"/>
</dbReference>
<keyword evidence="1" id="KW-1133">Transmembrane helix</keyword>
<dbReference type="GO" id="GO:0080120">
    <property type="term" value="P:CAAX-box protein maturation"/>
    <property type="evidence" value="ECO:0007669"/>
    <property type="project" value="UniProtKB-ARBA"/>
</dbReference>
<feature type="transmembrane region" description="Helical" evidence="1">
    <location>
        <begin position="113"/>
        <end position="134"/>
    </location>
</feature>
<evidence type="ECO:0000313" key="5">
    <source>
        <dbReference type="Proteomes" id="UP000057088"/>
    </source>
</evidence>
<keyword evidence="1" id="KW-0472">Membrane</keyword>
<feature type="transmembrane region" description="Helical" evidence="1">
    <location>
        <begin position="75"/>
        <end position="93"/>
    </location>
</feature>
<dbReference type="RefSeq" id="WP_061056493.1">
    <property type="nucleotide sequence ID" value="NZ_CABLBX010000001.1"/>
</dbReference>
<feature type="transmembrane region" description="Helical" evidence="1">
    <location>
        <begin position="227"/>
        <end position="244"/>
    </location>
</feature>
<evidence type="ECO:0000313" key="6">
    <source>
        <dbReference type="Proteomes" id="UP000254626"/>
    </source>
</evidence>
<evidence type="ECO:0000313" key="3">
    <source>
        <dbReference type="EMBL" id="AMF94421.1"/>
    </source>
</evidence>
<dbReference type="GO" id="GO:0008237">
    <property type="term" value="F:metallopeptidase activity"/>
    <property type="evidence" value="ECO:0007669"/>
    <property type="project" value="UniProtKB-KW"/>
</dbReference>
<dbReference type="GeneID" id="29385030"/>
<keyword evidence="1" id="KW-0812">Transmembrane</keyword>
<feature type="transmembrane region" description="Helical" evidence="1">
    <location>
        <begin position="201"/>
        <end position="221"/>
    </location>
</feature>
<keyword evidence="3" id="KW-0378">Hydrolase</keyword>
<sequence>MITNSSLWIWIPLMLAVLPALFKQRNATLTLLAVALGGAWMVDKLTTLALAISVAGLGLGYAIPKLSGYVKNLAWTLLLLWCVALMVHALPGFGNTKVLNTVLTGPMSTPFSLYLNIDKPLVFFALWLAFPSLLGTQAPPHWRNTLFVLPPLLGLLLVAWFLGALKPEFSLPDWLWLFALNNLLLTCMVEEALFRGLIQQTLTHVGGAIFGIVAASVLFGLAHLSGGILLVVFAALAGLGYGLAFHFSGRLWVAVAFHFLFNLTHLVFFTYPVLAR</sequence>
<dbReference type="EMBL" id="UHIP01000001">
    <property type="protein sequence ID" value="SUP24111.1"/>
    <property type="molecule type" value="Genomic_DNA"/>
</dbReference>
<feature type="transmembrane region" description="Helical" evidence="1">
    <location>
        <begin position="251"/>
        <end position="274"/>
    </location>
</feature>
<feature type="transmembrane region" description="Helical" evidence="1">
    <location>
        <begin position="46"/>
        <end position="63"/>
    </location>
</feature>
<dbReference type="Pfam" id="PF02517">
    <property type="entry name" value="Rce1-like"/>
    <property type="match status" value="1"/>
</dbReference>
<organism evidence="4 6">
    <name type="scientific">Vibrio fluvialis</name>
    <dbReference type="NCBI Taxonomy" id="676"/>
    <lineage>
        <taxon>Bacteria</taxon>
        <taxon>Pseudomonadati</taxon>
        <taxon>Pseudomonadota</taxon>
        <taxon>Gammaproteobacteria</taxon>
        <taxon>Vibrionales</taxon>
        <taxon>Vibrionaceae</taxon>
        <taxon>Vibrio</taxon>
    </lineage>
</organism>
<feature type="transmembrane region" description="Helical" evidence="1">
    <location>
        <begin position="146"/>
        <end position="162"/>
    </location>
</feature>
<gene>
    <name evidence="3" type="ORF">AL536_13155</name>
    <name evidence="4" type="ORF">NCTC11327_01371</name>
</gene>
<evidence type="ECO:0000259" key="2">
    <source>
        <dbReference type="Pfam" id="PF02517"/>
    </source>
</evidence>
<dbReference type="GO" id="GO:0004175">
    <property type="term" value="F:endopeptidase activity"/>
    <property type="evidence" value="ECO:0007669"/>
    <property type="project" value="UniProtKB-ARBA"/>
</dbReference>
<accession>A0AAX2LSK1</accession>
<keyword evidence="5" id="KW-1185">Reference proteome</keyword>
<protein>
    <submittedName>
        <fullName evidence="4">CAAX amino terminal protease family protein</fullName>
    </submittedName>
    <submittedName>
        <fullName evidence="3">CPBP family intramembrane metalloprotease</fullName>
    </submittedName>
</protein>
<evidence type="ECO:0000256" key="1">
    <source>
        <dbReference type="SAM" id="Phobius"/>
    </source>
</evidence>
<name>A0AAX2LSK1_VIBFL</name>
<reference evidence="3" key="2">
    <citation type="submission" date="2018-01" db="EMBL/GenBank/DDBJ databases">
        <title>FDA dAtabase for Regulatory Grade micrObial Sequences (FDA-ARGOS): Supporting development and validation of Infectious Disease Dx tests.</title>
        <authorList>
            <person name="Hoffmann M."/>
            <person name="Allard M."/>
            <person name="Evans P."/>
            <person name="Brown E."/>
            <person name="Tallon L."/>
            <person name="Sadzewicz L."/>
            <person name="Sengamalay N."/>
            <person name="Ott S."/>
            <person name="Godinez A."/>
            <person name="Nagaraj S."/>
            <person name="Vyas G."/>
            <person name="Aluvathingal J."/>
            <person name="Nadendla S."/>
            <person name="Geyer C."/>
            <person name="Sichtig H."/>
        </authorList>
    </citation>
    <scope>NUCLEOTIDE SEQUENCE</scope>
    <source>
        <strain evidence="3">ATCC 33809</strain>
    </source>
</reference>
<keyword evidence="3" id="KW-0482">Metalloprotease</keyword>
<dbReference type="KEGG" id="vfl:AL536_13155"/>
<dbReference type="InterPro" id="IPR003675">
    <property type="entry name" value="Rce1/LyrA-like_dom"/>
</dbReference>
<keyword evidence="4" id="KW-0645">Protease</keyword>
<reference evidence="4 6" key="3">
    <citation type="submission" date="2018-06" db="EMBL/GenBank/DDBJ databases">
        <authorList>
            <consortium name="Pathogen Informatics"/>
            <person name="Doyle S."/>
        </authorList>
    </citation>
    <scope>NUCLEOTIDE SEQUENCE [LARGE SCALE GENOMIC DNA]</scope>
    <source>
        <strain evidence="4 6">NCTC11327</strain>
    </source>
</reference>
<dbReference type="AlphaFoldDB" id="A0AAX2LSK1"/>
<feature type="transmembrane region" description="Helical" evidence="1">
    <location>
        <begin position="174"/>
        <end position="194"/>
    </location>
</feature>
<feature type="domain" description="CAAX prenyl protease 2/Lysostaphin resistance protein A-like" evidence="2">
    <location>
        <begin position="173"/>
        <end position="263"/>
    </location>
</feature>
<dbReference type="Proteomes" id="UP000057088">
    <property type="component" value="Chromosome 2"/>
</dbReference>
<dbReference type="EMBL" id="CP014035">
    <property type="protein sequence ID" value="AMF94421.1"/>
    <property type="molecule type" value="Genomic_DNA"/>
</dbReference>
<proteinExistence type="predicted"/>
<dbReference type="Proteomes" id="UP000254626">
    <property type="component" value="Unassembled WGS sequence"/>
</dbReference>
<evidence type="ECO:0000313" key="4">
    <source>
        <dbReference type="EMBL" id="SUP24111.1"/>
    </source>
</evidence>
<reference evidence="5" key="1">
    <citation type="submission" date="2015-12" db="EMBL/GenBank/DDBJ databases">
        <title>FDA dAtabase for Regulatory Grade micrObial Sequences (FDA-ARGOS): Supporting development and validation of Infectious Disease Dx tests.</title>
        <authorList>
            <person name="Hoffmann M."/>
            <person name="Allard M."/>
            <person name="Evans P."/>
            <person name="Brown E."/>
            <person name="Tallon L.J."/>
            <person name="Sadzewicz L."/>
            <person name="Sengamalay N."/>
            <person name="Ott S."/>
            <person name="Godinez A."/>
            <person name="Nagaraj S."/>
            <person name="Vyas G."/>
            <person name="Aluvathingal J."/>
            <person name="Nadendla S."/>
            <person name="Geyer C."/>
            <person name="Sichtig H."/>
        </authorList>
    </citation>
    <scope>NUCLEOTIDE SEQUENCE [LARGE SCALE GENOMIC DNA]</scope>
    <source>
        <strain evidence="5">ATCC 33809</strain>
    </source>
</reference>